<comment type="caution">
    <text evidence="1">The sequence shown here is derived from an EMBL/GenBank/DDBJ whole genome shotgun (WGS) entry which is preliminary data.</text>
</comment>
<sequence>MFDIGKDQSFASRGIPLGILEVNYPAEGCGRAALHALVERELAALRERYADYDRKAVFGENPYFRFFRKFKKTYPVMQQFETVMFKGRPFPEEDPVTAVPFLLELTTFVLSGTHDIDRIDGPLTIFTPDAKLPFDGMRGDSTHTYPNDICGRDETGIIFSMIAGADSRTCVHPDSRHVFYPVFGTPDTAPAVIEDALETLAGFVRTICPGAKIESAML</sequence>
<proteinExistence type="predicted"/>
<evidence type="ECO:0000313" key="2">
    <source>
        <dbReference type="Proteomes" id="UP000641741"/>
    </source>
</evidence>
<evidence type="ECO:0008006" key="3">
    <source>
        <dbReference type="Google" id="ProtNLM"/>
    </source>
</evidence>
<gene>
    <name evidence="1" type="ORF">H8S02_07815</name>
</gene>
<organism evidence="1 2">
    <name type="scientific">Agathobaculum hominis</name>
    <dbReference type="NCBI Taxonomy" id="2763014"/>
    <lineage>
        <taxon>Bacteria</taxon>
        <taxon>Bacillati</taxon>
        <taxon>Bacillota</taxon>
        <taxon>Clostridia</taxon>
        <taxon>Eubacteriales</taxon>
        <taxon>Butyricicoccaceae</taxon>
        <taxon>Agathobaculum</taxon>
    </lineage>
</organism>
<dbReference type="EMBL" id="JACOPK010000006">
    <property type="protein sequence ID" value="MBC5695850.1"/>
    <property type="molecule type" value="Genomic_DNA"/>
</dbReference>
<reference evidence="1 2" key="1">
    <citation type="submission" date="2020-08" db="EMBL/GenBank/DDBJ databases">
        <title>Genome public.</title>
        <authorList>
            <person name="Liu C."/>
            <person name="Sun Q."/>
        </authorList>
    </citation>
    <scope>NUCLEOTIDE SEQUENCE [LARGE SCALE GENOMIC DNA]</scope>
    <source>
        <strain evidence="1 2">M2</strain>
    </source>
</reference>
<protein>
    <recommendedName>
        <fullName evidence="3">B3/B4 tRNA-binding domain-containing protein</fullName>
    </recommendedName>
</protein>
<name>A0ABR7GNF6_9FIRM</name>
<dbReference type="SUPFAM" id="SSF56037">
    <property type="entry name" value="PheT/TilS domain"/>
    <property type="match status" value="1"/>
</dbReference>
<accession>A0ABR7GNF6</accession>
<keyword evidence="2" id="KW-1185">Reference proteome</keyword>
<dbReference type="Proteomes" id="UP000641741">
    <property type="component" value="Unassembled WGS sequence"/>
</dbReference>
<evidence type="ECO:0000313" key="1">
    <source>
        <dbReference type="EMBL" id="MBC5695850.1"/>
    </source>
</evidence>
<dbReference type="RefSeq" id="WP_186970052.1">
    <property type="nucleotide sequence ID" value="NZ_JACOPK010000006.1"/>
</dbReference>